<keyword evidence="2" id="KW-1185">Reference proteome</keyword>
<proteinExistence type="predicted"/>
<dbReference type="RefSeq" id="WP_323449395.1">
    <property type="nucleotide sequence ID" value="NZ_BSBI01000010.1"/>
</dbReference>
<organism evidence="1 2">
    <name type="scientific">Streptomyces yaizuensis</name>
    <dbReference type="NCBI Taxonomy" id="2989713"/>
    <lineage>
        <taxon>Bacteria</taxon>
        <taxon>Bacillati</taxon>
        <taxon>Actinomycetota</taxon>
        <taxon>Actinomycetes</taxon>
        <taxon>Kitasatosporales</taxon>
        <taxon>Streptomycetaceae</taxon>
        <taxon>Streptomyces</taxon>
    </lineage>
</organism>
<evidence type="ECO:0000313" key="1">
    <source>
        <dbReference type="EMBL" id="GLF97400.1"/>
    </source>
</evidence>
<dbReference type="Gene3D" id="3.30.70.100">
    <property type="match status" value="1"/>
</dbReference>
<gene>
    <name evidence="1" type="ORF">SYYSPA8_23905</name>
</gene>
<dbReference type="Proteomes" id="UP001291653">
    <property type="component" value="Unassembled WGS sequence"/>
</dbReference>
<dbReference type="EMBL" id="BSBI01000010">
    <property type="protein sequence ID" value="GLF97400.1"/>
    <property type="molecule type" value="Genomic_DNA"/>
</dbReference>
<evidence type="ECO:0000313" key="2">
    <source>
        <dbReference type="Proteomes" id="UP001291653"/>
    </source>
</evidence>
<protein>
    <submittedName>
        <fullName evidence="1">YdhR family protein</fullName>
    </submittedName>
</protein>
<accession>A0ABQ5P4I1</accession>
<sequence>MYVKIVMWDLKNSEATVESLREYLRDYAVDAYSTLDGMRFKAWFSNSERQLWGAFYLWDSPDQQGGMFQVSRAIDIIGYPPTSVGGFALEAIAEGKSVHDELAGLGVALEPASGTR</sequence>
<dbReference type="SUPFAM" id="SSF54909">
    <property type="entry name" value="Dimeric alpha+beta barrel"/>
    <property type="match status" value="1"/>
</dbReference>
<name>A0ABQ5P4I1_9ACTN</name>
<reference evidence="1 2" key="1">
    <citation type="submission" date="2022-10" db="EMBL/GenBank/DDBJ databases">
        <title>Draft genome sequence of Streptomyces sp. YSPA8.</title>
        <authorList>
            <person name="Moriuchi R."/>
            <person name="Dohra H."/>
            <person name="Yamamura H."/>
            <person name="Kodani S."/>
        </authorList>
    </citation>
    <scope>NUCLEOTIDE SEQUENCE [LARGE SCALE GENOMIC DNA]</scope>
    <source>
        <strain evidence="1 2">YSPA8</strain>
    </source>
</reference>
<comment type="caution">
    <text evidence="1">The sequence shown here is derived from an EMBL/GenBank/DDBJ whole genome shotgun (WGS) entry which is preliminary data.</text>
</comment>
<dbReference type="InterPro" id="IPR011008">
    <property type="entry name" value="Dimeric_a/b-barrel"/>
</dbReference>